<reference evidence="2" key="1">
    <citation type="submission" date="2023-10" db="EMBL/GenBank/DDBJ databases">
        <title>Genome assemblies of two species of porcelain crab, Petrolisthes cinctipes and Petrolisthes manimaculis (Anomura: Porcellanidae).</title>
        <authorList>
            <person name="Angst P."/>
        </authorList>
    </citation>
    <scope>NUCLEOTIDE SEQUENCE</scope>
    <source>
        <strain evidence="2">PB745_01</strain>
        <tissue evidence="2">Gill</tissue>
    </source>
</reference>
<keyword evidence="3" id="KW-1185">Reference proteome</keyword>
<dbReference type="Proteomes" id="UP001286313">
    <property type="component" value="Unassembled WGS sequence"/>
</dbReference>
<protein>
    <submittedName>
        <fullName evidence="2">Uncharacterized protein</fullName>
    </submittedName>
</protein>
<evidence type="ECO:0000256" key="1">
    <source>
        <dbReference type="SAM" id="MobiDB-lite"/>
    </source>
</evidence>
<organism evidence="2 3">
    <name type="scientific">Petrolisthes cinctipes</name>
    <name type="common">Flat porcelain crab</name>
    <dbReference type="NCBI Taxonomy" id="88211"/>
    <lineage>
        <taxon>Eukaryota</taxon>
        <taxon>Metazoa</taxon>
        <taxon>Ecdysozoa</taxon>
        <taxon>Arthropoda</taxon>
        <taxon>Crustacea</taxon>
        <taxon>Multicrustacea</taxon>
        <taxon>Malacostraca</taxon>
        <taxon>Eumalacostraca</taxon>
        <taxon>Eucarida</taxon>
        <taxon>Decapoda</taxon>
        <taxon>Pleocyemata</taxon>
        <taxon>Anomura</taxon>
        <taxon>Galatheoidea</taxon>
        <taxon>Porcellanidae</taxon>
        <taxon>Petrolisthes</taxon>
    </lineage>
</organism>
<evidence type="ECO:0000313" key="2">
    <source>
        <dbReference type="EMBL" id="KAK3850095.1"/>
    </source>
</evidence>
<dbReference type="AlphaFoldDB" id="A0AAE1EGG6"/>
<name>A0AAE1EGG6_PETCI</name>
<feature type="compositionally biased region" description="Basic and acidic residues" evidence="1">
    <location>
        <begin position="1"/>
        <end position="31"/>
    </location>
</feature>
<gene>
    <name evidence="2" type="ORF">Pcinc_043178</name>
</gene>
<evidence type="ECO:0000313" key="3">
    <source>
        <dbReference type="Proteomes" id="UP001286313"/>
    </source>
</evidence>
<accession>A0AAE1EGG6</accession>
<sequence length="84" mass="9526">MEERKDGRDDVRKEGKDEGKQEGKEWVHGGKEGWTGQLPYSHDLSNTHPPTPPSSTEPRPQHNHLHLPPPQPQLRSCPNSCPFN</sequence>
<dbReference type="EMBL" id="JAWQEG010008550">
    <property type="protein sequence ID" value="KAK3850095.1"/>
    <property type="molecule type" value="Genomic_DNA"/>
</dbReference>
<proteinExistence type="predicted"/>
<comment type="caution">
    <text evidence="2">The sequence shown here is derived from an EMBL/GenBank/DDBJ whole genome shotgun (WGS) entry which is preliminary data.</text>
</comment>
<feature type="region of interest" description="Disordered" evidence="1">
    <location>
        <begin position="1"/>
        <end position="84"/>
    </location>
</feature>